<dbReference type="AlphaFoldDB" id="A0A8H6S4L4"/>
<protein>
    <submittedName>
        <fullName evidence="2">Uncharacterized protein</fullName>
    </submittedName>
</protein>
<gene>
    <name evidence="2" type="ORF">MIND_01239500</name>
</gene>
<reference evidence="2" key="1">
    <citation type="submission" date="2020-05" db="EMBL/GenBank/DDBJ databases">
        <title>Mycena genomes resolve the evolution of fungal bioluminescence.</title>
        <authorList>
            <person name="Tsai I.J."/>
        </authorList>
    </citation>
    <scope>NUCLEOTIDE SEQUENCE</scope>
    <source>
        <strain evidence="2">171206Taipei</strain>
    </source>
</reference>
<name>A0A8H6S4L4_9AGAR</name>
<evidence type="ECO:0000313" key="3">
    <source>
        <dbReference type="Proteomes" id="UP000636479"/>
    </source>
</evidence>
<keyword evidence="3" id="KW-1185">Reference proteome</keyword>
<comment type="caution">
    <text evidence="2">The sequence shown here is derived from an EMBL/GenBank/DDBJ whole genome shotgun (WGS) entry which is preliminary data.</text>
</comment>
<dbReference type="EMBL" id="JACAZF010000012">
    <property type="protein sequence ID" value="KAF7292125.1"/>
    <property type="molecule type" value="Genomic_DNA"/>
</dbReference>
<feature type="region of interest" description="Disordered" evidence="1">
    <location>
        <begin position="40"/>
        <end position="59"/>
    </location>
</feature>
<dbReference type="GeneID" id="59351400"/>
<organism evidence="2 3">
    <name type="scientific">Mycena indigotica</name>
    <dbReference type="NCBI Taxonomy" id="2126181"/>
    <lineage>
        <taxon>Eukaryota</taxon>
        <taxon>Fungi</taxon>
        <taxon>Dikarya</taxon>
        <taxon>Basidiomycota</taxon>
        <taxon>Agaricomycotina</taxon>
        <taxon>Agaricomycetes</taxon>
        <taxon>Agaricomycetidae</taxon>
        <taxon>Agaricales</taxon>
        <taxon>Marasmiineae</taxon>
        <taxon>Mycenaceae</taxon>
        <taxon>Mycena</taxon>
    </lineage>
</organism>
<accession>A0A8H6S4L4</accession>
<evidence type="ECO:0000256" key="1">
    <source>
        <dbReference type="SAM" id="MobiDB-lite"/>
    </source>
</evidence>
<sequence length="298" mass="33208">MAAFTRGGLYPPHFQAAQFEAYAQAPAPVEALTCPVDDFESGGPYREPHRRRARNATEAGNRRLRGLTELIDPATGAGIPMAQVAEPINGADVTRLTLTAPRYTHVSQFTWNLQPLAVFLGNGQLTVLKLDFDFTRNGYAVYRLLGSATCAQLEELTLRWMKPKPIGAGAGGDEVTHAALVASRLPPHDDLHYVLQGLREYIHGGLAQLRHIRVLHIDNWENARTQADSHATLDALIARLRTYHTGGRMWTKTNLKELNIHFRGHVRRDEAIGAKVDQLKEACEWLDVDVQFITMAEF</sequence>
<evidence type="ECO:0000313" key="2">
    <source>
        <dbReference type="EMBL" id="KAF7292125.1"/>
    </source>
</evidence>
<dbReference type="Proteomes" id="UP000636479">
    <property type="component" value="Unassembled WGS sequence"/>
</dbReference>
<proteinExistence type="predicted"/>
<dbReference type="RefSeq" id="XP_037214852.1">
    <property type="nucleotide sequence ID" value="XM_037368884.1"/>
</dbReference>